<name>A0A9Q1GV78_9CARY</name>
<dbReference type="PANTHER" id="PTHR33710:SF71">
    <property type="entry name" value="ENDONUCLEASE_EXONUCLEASE_PHOSPHATASE DOMAIN-CONTAINING PROTEIN"/>
    <property type="match status" value="1"/>
</dbReference>
<proteinExistence type="predicted"/>
<dbReference type="EMBL" id="JAKOGI010001520">
    <property type="protein sequence ID" value="KAJ8425198.1"/>
    <property type="molecule type" value="Genomic_DNA"/>
</dbReference>
<dbReference type="AlphaFoldDB" id="A0A9Q1GV78"/>
<sequence>MGSSFVLLHSNHVVVMHKPIESCSNGRQPLTNEIKKTKPEIEDILHNIGDFHGIFVDSRGRSRGVALLWDKNVTVNFISGYDFTWCIFQENGIVVEERLDHFCTDIKWSLIFPNAMVSHVDFDMSDHLPILLKCTLCSNEKEARKRRFMFENMWLTDPSCQDTVSAAWTSVLSPNTVENMLSRLEKCTAHLME</sequence>
<dbReference type="PANTHER" id="PTHR33710">
    <property type="entry name" value="BNAC02G09200D PROTEIN"/>
    <property type="match status" value="1"/>
</dbReference>
<evidence type="ECO:0000313" key="1">
    <source>
        <dbReference type="EMBL" id="KAJ8425198.1"/>
    </source>
</evidence>
<protein>
    <recommendedName>
        <fullName evidence="3">Endonuclease/exonuclease/phosphatase domain-containing protein</fullName>
    </recommendedName>
</protein>
<accession>A0A9Q1GV78</accession>
<dbReference type="OrthoDB" id="1298693at2759"/>
<reference evidence="1" key="1">
    <citation type="submission" date="2022-04" db="EMBL/GenBank/DDBJ databases">
        <title>Carnegiea gigantea Genome sequencing and assembly v2.</title>
        <authorList>
            <person name="Copetti D."/>
            <person name="Sanderson M.J."/>
            <person name="Burquez A."/>
            <person name="Wojciechowski M.F."/>
        </authorList>
    </citation>
    <scope>NUCLEOTIDE SEQUENCE</scope>
    <source>
        <strain evidence="1">SGP5-SGP5p</strain>
        <tissue evidence="1">Aerial part</tissue>
    </source>
</reference>
<gene>
    <name evidence="1" type="ORF">Cgig2_004320</name>
</gene>
<evidence type="ECO:0000313" key="2">
    <source>
        <dbReference type="Proteomes" id="UP001153076"/>
    </source>
</evidence>
<keyword evidence="2" id="KW-1185">Reference proteome</keyword>
<evidence type="ECO:0008006" key="3">
    <source>
        <dbReference type="Google" id="ProtNLM"/>
    </source>
</evidence>
<dbReference type="Proteomes" id="UP001153076">
    <property type="component" value="Unassembled WGS sequence"/>
</dbReference>
<comment type="caution">
    <text evidence="1">The sequence shown here is derived from an EMBL/GenBank/DDBJ whole genome shotgun (WGS) entry which is preliminary data.</text>
</comment>
<organism evidence="1 2">
    <name type="scientific">Carnegiea gigantea</name>
    <dbReference type="NCBI Taxonomy" id="171969"/>
    <lineage>
        <taxon>Eukaryota</taxon>
        <taxon>Viridiplantae</taxon>
        <taxon>Streptophyta</taxon>
        <taxon>Embryophyta</taxon>
        <taxon>Tracheophyta</taxon>
        <taxon>Spermatophyta</taxon>
        <taxon>Magnoliopsida</taxon>
        <taxon>eudicotyledons</taxon>
        <taxon>Gunneridae</taxon>
        <taxon>Pentapetalae</taxon>
        <taxon>Caryophyllales</taxon>
        <taxon>Cactineae</taxon>
        <taxon>Cactaceae</taxon>
        <taxon>Cactoideae</taxon>
        <taxon>Echinocereeae</taxon>
        <taxon>Carnegiea</taxon>
    </lineage>
</organism>